<name>A0A392MRT7_9FABA</name>
<feature type="region of interest" description="Disordered" evidence="1">
    <location>
        <begin position="136"/>
        <end position="176"/>
    </location>
</feature>
<keyword evidence="4" id="KW-1185">Reference proteome</keyword>
<sequence length="176" mass="18924">LENSASNLAGSVPHDGSGTPGSNAPSLLETGKAFTAKGMQVLEYVGKETMDLLISETGIEVEKARNDGDQLSEEVTFDRCFYIYGGPEQLEELEALSSHYALLFNRRKAKLSAEQKSVFDGKLKEVQQIFDLSNEIDAGTDSNKGKTVERGNEGSSDEMKNLHDSSVGKAAEMAAG</sequence>
<gene>
    <name evidence="3" type="ORF">A2U01_0011141</name>
</gene>
<dbReference type="PANTHER" id="PTHR36011:SF1">
    <property type="entry name" value="BAT2 DOMAIN PROTEIN"/>
    <property type="match status" value="1"/>
</dbReference>
<feature type="non-terminal residue" evidence="3">
    <location>
        <position position="1"/>
    </location>
</feature>
<proteinExistence type="predicted"/>
<dbReference type="InterPro" id="IPR056700">
    <property type="entry name" value="DUF7798"/>
</dbReference>
<organism evidence="3 4">
    <name type="scientific">Trifolium medium</name>
    <dbReference type="NCBI Taxonomy" id="97028"/>
    <lineage>
        <taxon>Eukaryota</taxon>
        <taxon>Viridiplantae</taxon>
        <taxon>Streptophyta</taxon>
        <taxon>Embryophyta</taxon>
        <taxon>Tracheophyta</taxon>
        <taxon>Spermatophyta</taxon>
        <taxon>Magnoliopsida</taxon>
        <taxon>eudicotyledons</taxon>
        <taxon>Gunneridae</taxon>
        <taxon>Pentapetalae</taxon>
        <taxon>rosids</taxon>
        <taxon>fabids</taxon>
        <taxon>Fabales</taxon>
        <taxon>Fabaceae</taxon>
        <taxon>Papilionoideae</taxon>
        <taxon>50 kb inversion clade</taxon>
        <taxon>NPAAA clade</taxon>
        <taxon>Hologalegina</taxon>
        <taxon>IRL clade</taxon>
        <taxon>Trifolieae</taxon>
        <taxon>Trifolium</taxon>
    </lineage>
</organism>
<dbReference type="AlphaFoldDB" id="A0A392MRT7"/>
<protein>
    <submittedName>
        <fullName evidence="3">Protein FAM114A2-like</fullName>
    </submittedName>
</protein>
<accession>A0A392MRT7</accession>
<feature type="compositionally biased region" description="Basic and acidic residues" evidence="1">
    <location>
        <begin position="143"/>
        <end position="163"/>
    </location>
</feature>
<reference evidence="3 4" key="1">
    <citation type="journal article" date="2018" name="Front. Plant Sci.">
        <title>Red Clover (Trifolium pratense) and Zigzag Clover (T. medium) - A Picture of Genomic Similarities and Differences.</title>
        <authorList>
            <person name="Dluhosova J."/>
            <person name="Istvanek J."/>
            <person name="Nedelnik J."/>
            <person name="Repkova J."/>
        </authorList>
    </citation>
    <scope>NUCLEOTIDE SEQUENCE [LARGE SCALE GENOMIC DNA]</scope>
    <source>
        <strain evidence="4">cv. 10/8</strain>
        <tissue evidence="3">Leaf</tissue>
    </source>
</reference>
<evidence type="ECO:0000256" key="1">
    <source>
        <dbReference type="SAM" id="MobiDB-lite"/>
    </source>
</evidence>
<dbReference type="Pfam" id="PF25074">
    <property type="entry name" value="DUF7798"/>
    <property type="match status" value="1"/>
</dbReference>
<comment type="caution">
    <text evidence="3">The sequence shown here is derived from an EMBL/GenBank/DDBJ whole genome shotgun (WGS) entry which is preliminary data.</text>
</comment>
<dbReference type="EMBL" id="LXQA010017867">
    <property type="protein sequence ID" value="MCH90230.1"/>
    <property type="molecule type" value="Genomic_DNA"/>
</dbReference>
<evidence type="ECO:0000313" key="4">
    <source>
        <dbReference type="Proteomes" id="UP000265520"/>
    </source>
</evidence>
<evidence type="ECO:0000313" key="3">
    <source>
        <dbReference type="EMBL" id="MCH90230.1"/>
    </source>
</evidence>
<evidence type="ECO:0000259" key="2">
    <source>
        <dbReference type="Pfam" id="PF25074"/>
    </source>
</evidence>
<feature type="domain" description="DUF7798" evidence="2">
    <location>
        <begin position="75"/>
        <end position="176"/>
    </location>
</feature>
<dbReference type="Proteomes" id="UP000265520">
    <property type="component" value="Unassembled WGS sequence"/>
</dbReference>
<dbReference type="PANTHER" id="PTHR36011">
    <property type="entry name" value="BAT2 DOMAIN PROTEIN"/>
    <property type="match status" value="1"/>
</dbReference>
<feature type="region of interest" description="Disordered" evidence="1">
    <location>
        <begin position="1"/>
        <end position="29"/>
    </location>
</feature>